<gene>
    <name evidence="1" type="ORF">K432DRAFT_313848</name>
</gene>
<dbReference type="EMBL" id="KV746005">
    <property type="protein sequence ID" value="OCK73066.1"/>
    <property type="molecule type" value="Genomic_DNA"/>
</dbReference>
<protein>
    <submittedName>
        <fullName evidence="1">Uncharacterized protein</fullName>
    </submittedName>
</protein>
<feature type="non-terminal residue" evidence="1">
    <location>
        <position position="1"/>
    </location>
</feature>
<reference evidence="1 2" key="1">
    <citation type="journal article" date="2016" name="Nat. Commun.">
        <title>Ectomycorrhizal ecology is imprinted in the genome of the dominant symbiotic fungus Cenococcum geophilum.</title>
        <authorList>
            <consortium name="DOE Joint Genome Institute"/>
            <person name="Peter M."/>
            <person name="Kohler A."/>
            <person name="Ohm R.A."/>
            <person name="Kuo A."/>
            <person name="Krutzmann J."/>
            <person name="Morin E."/>
            <person name="Arend M."/>
            <person name="Barry K.W."/>
            <person name="Binder M."/>
            <person name="Choi C."/>
            <person name="Clum A."/>
            <person name="Copeland A."/>
            <person name="Grisel N."/>
            <person name="Haridas S."/>
            <person name="Kipfer T."/>
            <person name="LaButti K."/>
            <person name="Lindquist E."/>
            <person name="Lipzen A."/>
            <person name="Maire R."/>
            <person name="Meier B."/>
            <person name="Mihaltcheva S."/>
            <person name="Molinier V."/>
            <person name="Murat C."/>
            <person name="Poggeler S."/>
            <person name="Quandt C.A."/>
            <person name="Sperisen C."/>
            <person name="Tritt A."/>
            <person name="Tisserant E."/>
            <person name="Crous P.W."/>
            <person name="Henrissat B."/>
            <person name="Nehls U."/>
            <person name="Egli S."/>
            <person name="Spatafora J.W."/>
            <person name="Grigoriev I.V."/>
            <person name="Martin F.M."/>
        </authorList>
    </citation>
    <scope>NUCLEOTIDE SEQUENCE [LARGE SCALE GENOMIC DNA]</scope>
    <source>
        <strain evidence="1 2">CBS 459.81</strain>
    </source>
</reference>
<proteinExistence type="predicted"/>
<name>A0A8E2DWH6_9PEZI</name>
<sequence length="66" mass="7601">SFADISNLKKDINPILKNKVEGNLRVDYPDVFTTYFRGIPRLYKMAIVVFQNYKDAEAALFQEDVG</sequence>
<dbReference type="OrthoDB" id="5412283at2759"/>
<evidence type="ECO:0000313" key="2">
    <source>
        <dbReference type="Proteomes" id="UP000250266"/>
    </source>
</evidence>
<accession>A0A8E2DWH6</accession>
<dbReference type="AlphaFoldDB" id="A0A8E2DWH6"/>
<organism evidence="1 2">
    <name type="scientific">Lepidopterella palustris CBS 459.81</name>
    <dbReference type="NCBI Taxonomy" id="1314670"/>
    <lineage>
        <taxon>Eukaryota</taxon>
        <taxon>Fungi</taxon>
        <taxon>Dikarya</taxon>
        <taxon>Ascomycota</taxon>
        <taxon>Pezizomycotina</taxon>
        <taxon>Dothideomycetes</taxon>
        <taxon>Pleosporomycetidae</taxon>
        <taxon>Mytilinidiales</taxon>
        <taxon>Argynnaceae</taxon>
        <taxon>Lepidopterella</taxon>
    </lineage>
</organism>
<keyword evidence="2" id="KW-1185">Reference proteome</keyword>
<dbReference type="Proteomes" id="UP000250266">
    <property type="component" value="Unassembled WGS sequence"/>
</dbReference>
<evidence type="ECO:0000313" key="1">
    <source>
        <dbReference type="EMBL" id="OCK73066.1"/>
    </source>
</evidence>